<dbReference type="SMART" id="SM00320">
    <property type="entry name" value="WD40"/>
    <property type="match status" value="2"/>
</dbReference>
<dbReference type="InterPro" id="IPR015943">
    <property type="entry name" value="WD40/YVTN_repeat-like_dom_sf"/>
</dbReference>
<proteinExistence type="predicted"/>
<dbReference type="Pfam" id="PF00400">
    <property type="entry name" value="WD40"/>
    <property type="match status" value="2"/>
</dbReference>
<dbReference type="VEuPathDB" id="TriTrypDB:ADEAN_000659300"/>
<dbReference type="InterPro" id="IPR036322">
    <property type="entry name" value="WD40_repeat_dom_sf"/>
</dbReference>
<protein>
    <submittedName>
        <fullName evidence="7">UTP15 C terminal, putative</fullName>
    </submittedName>
</protein>
<dbReference type="InterPro" id="IPR001680">
    <property type="entry name" value="WD40_rpt"/>
</dbReference>
<dbReference type="AlphaFoldDB" id="S9UJR0"/>
<evidence type="ECO:0000259" key="6">
    <source>
        <dbReference type="Pfam" id="PF09384"/>
    </source>
</evidence>
<keyword evidence="2" id="KW-0698">rRNA processing</keyword>
<evidence type="ECO:0000256" key="4">
    <source>
        <dbReference type="ARBA" id="ARBA00022737"/>
    </source>
</evidence>
<evidence type="ECO:0000256" key="1">
    <source>
        <dbReference type="ARBA" id="ARBA00004604"/>
    </source>
</evidence>
<dbReference type="OrthoDB" id="431715at2759"/>
<dbReference type="EMBL" id="LR877157">
    <property type="protein sequence ID" value="CAD2219100.1"/>
    <property type="molecule type" value="Genomic_DNA"/>
</dbReference>
<feature type="domain" description="U3 small nucleolar RNA-associated protein 15 C-terminal" evidence="6">
    <location>
        <begin position="116"/>
        <end position="245"/>
    </location>
</feature>
<comment type="subcellular location">
    <subcellularLocation>
        <location evidence="1">Nucleus</location>
        <location evidence="1">Nucleolus</location>
    </subcellularLocation>
</comment>
<dbReference type="Gene3D" id="2.130.10.10">
    <property type="entry name" value="YVTN repeat-like/Quinoprotein amine dehydrogenase"/>
    <property type="match status" value="1"/>
</dbReference>
<dbReference type="PANTHER" id="PTHR19924:SF26">
    <property type="entry name" value="U3 SMALL NUCLEOLAR RNA-ASSOCIATED PROTEIN 15 HOMOLOG"/>
    <property type="match status" value="1"/>
</dbReference>
<dbReference type="GO" id="GO:0045943">
    <property type="term" value="P:positive regulation of transcription by RNA polymerase I"/>
    <property type="evidence" value="ECO:0007669"/>
    <property type="project" value="TreeGrafter"/>
</dbReference>
<dbReference type="Proteomes" id="UP000515908">
    <property type="component" value="Chromosome 13"/>
</dbReference>
<accession>S9UJR0</accession>
<dbReference type="PANTHER" id="PTHR19924">
    <property type="entry name" value="UTP15 U3 SMALL NUCLEOLAR RNA-ASSOCIATED PROTEIN 15 FAMILY MEMBER"/>
    <property type="match status" value="1"/>
</dbReference>
<gene>
    <name evidence="7" type="ORF">ADEAN_000659300</name>
</gene>
<reference evidence="7 8" key="1">
    <citation type="submission" date="2020-08" db="EMBL/GenBank/DDBJ databases">
        <authorList>
            <person name="Newling K."/>
            <person name="Davey J."/>
            <person name="Forrester S."/>
        </authorList>
    </citation>
    <scope>NUCLEOTIDE SEQUENCE [LARGE SCALE GENOMIC DNA]</scope>
    <source>
        <strain evidence="8">Crithidia deanei Carvalho (ATCC PRA-265)</strain>
    </source>
</reference>
<keyword evidence="3" id="KW-0853">WD repeat</keyword>
<evidence type="ECO:0000313" key="7">
    <source>
        <dbReference type="EMBL" id="CAD2219100.1"/>
    </source>
</evidence>
<dbReference type="InterPro" id="IPR018983">
    <property type="entry name" value="U3_snoRNA-assocProt_15_C"/>
</dbReference>
<evidence type="ECO:0000256" key="2">
    <source>
        <dbReference type="ARBA" id="ARBA00022552"/>
    </source>
</evidence>
<keyword evidence="8" id="KW-1185">Reference proteome</keyword>
<organism evidence="7 8">
    <name type="scientific">Angomonas deanei</name>
    <dbReference type="NCBI Taxonomy" id="59799"/>
    <lineage>
        <taxon>Eukaryota</taxon>
        <taxon>Discoba</taxon>
        <taxon>Euglenozoa</taxon>
        <taxon>Kinetoplastea</taxon>
        <taxon>Metakinetoplastina</taxon>
        <taxon>Trypanosomatida</taxon>
        <taxon>Trypanosomatidae</taxon>
        <taxon>Strigomonadinae</taxon>
        <taxon>Angomonas</taxon>
    </lineage>
</organism>
<evidence type="ECO:0000256" key="5">
    <source>
        <dbReference type="ARBA" id="ARBA00023242"/>
    </source>
</evidence>
<keyword evidence="5" id="KW-0539">Nucleus</keyword>
<sequence length="251" mass="27986">MRKGLTTPLSQASLHTKSVVSLAYSEKYNTLISSALDNRVKMLVLDGGEIHCINTKKFDDPVTCVSLHPESKEFAVGCTSGALKVFKLKENTPTSEQQALEEAGLVERKLTKDEILQKKMGTIQQNLSTFQYGKAMKSALYARNTDVLMSTIEELLRRGTLHVALSNQNDRSIVQIVRFATLHVDKPQFTDTMMAVFDVITNIYGPVVSTSSFLHRELLIAQRKIAESIAVLNQMERSMGIMELLLNSSNF</sequence>
<evidence type="ECO:0000313" key="8">
    <source>
        <dbReference type="Proteomes" id="UP000515908"/>
    </source>
</evidence>
<name>S9UJR0_9TRYP</name>
<dbReference type="GO" id="GO:0005730">
    <property type="term" value="C:nucleolus"/>
    <property type="evidence" value="ECO:0007669"/>
    <property type="project" value="UniProtKB-SubCell"/>
</dbReference>
<keyword evidence="4" id="KW-0677">Repeat</keyword>
<dbReference type="SUPFAM" id="SSF50978">
    <property type="entry name" value="WD40 repeat-like"/>
    <property type="match status" value="1"/>
</dbReference>
<dbReference type="Pfam" id="PF09384">
    <property type="entry name" value="UTP15_C"/>
    <property type="match status" value="1"/>
</dbReference>
<dbReference type="GO" id="GO:0006364">
    <property type="term" value="P:rRNA processing"/>
    <property type="evidence" value="ECO:0007669"/>
    <property type="project" value="UniProtKB-KW"/>
</dbReference>
<evidence type="ECO:0000256" key="3">
    <source>
        <dbReference type="ARBA" id="ARBA00022574"/>
    </source>
</evidence>